<dbReference type="SUPFAM" id="SSF109604">
    <property type="entry name" value="HD-domain/PDEase-like"/>
    <property type="match status" value="1"/>
</dbReference>
<feature type="domain" description="HDOD" evidence="2">
    <location>
        <begin position="154"/>
        <end position="341"/>
    </location>
</feature>
<evidence type="ECO:0000313" key="4">
    <source>
        <dbReference type="Proteomes" id="UP001201273"/>
    </source>
</evidence>
<organism evidence="3 4">
    <name type="scientific">Motilimonas cestriensis</name>
    <dbReference type="NCBI Taxonomy" id="2742685"/>
    <lineage>
        <taxon>Bacteria</taxon>
        <taxon>Pseudomonadati</taxon>
        <taxon>Pseudomonadota</taxon>
        <taxon>Gammaproteobacteria</taxon>
        <taxon>Alteromonadales</taxon>
        <taxon>Alteromonadales genera incertae sedis</taxon>
        <taxon>Motilimonas</taxon>
    </lineage>
</organism>
<keyword evidence="4" id="KW-1185">Reference proteome</keyword>
<dbReference type="PIRSF" id="PIRSF003180">
    <property type="entry name" value="DiGMPpdiest_YuxH"/>
    <property type="match status" value="1"/>
</dbReference>
<dbReference type="InterPro" id="IPR001633">
    <property type="entry name" value="EAL_dom"/>
</dbReference>
<dbReference type="Gene3D" id="1.10.3210.10">
    <property type="entry name" value="Hypothetical protein af1432"/>
    <property type="match status" value="1"/>
</dbReference>
<proteinExistence type="predicted"/>
<dbReference type="Pfam" id="PF00563">
    <property type="entry name" value="EAL"/>
    <property type="match status" value="1"/>
</dbReference>
<sequence>MSNSFLNVGFENIADNKTCYINFSYQAVLQQLPRMLPKEKVVIELLEDIQPTEELLEEVKALHKLGYTLALDDFEYTSDWQRFFRYIDIIKFDLRATSFADIRSVIGFSRHHNIQYLAEKVETHEEFEQASRLGINLFQGYFFSRPELLKHRALSPSQLVVLELLSEINKPNINFNQIEDIFAHDVSLSYKLLMFVNKQIKSDAKPIASFKQATIYLGEERLRKFISLVATSLSSKDKPSELYVMSVIRARFCERIISEFSSTYSPDEAFMTGLFSLLDSLLDQPMNLLIEQIQLNDRVKEALLQRQGPLALCLRCIEHFEMGLWPKIDEDAVQLNTTQEKVAQVYLESLIWAKTFSLTSPP</sequence>
<dbReference type="Gene3D" id="3.20.20.450">
    <property type="entry name" value="EAL domain"/>
    <property type="match status" value="1"/>
</dbReference>
<dbReference type="Pfam" id="PF08668">
    <property type="entry name" value="HDOD"/>
    <property type="match status" value="1"/>
</dbReference>
<dbReference type="InterPro" id="IPR035919">
    <property type="entry name" value="EAL_sf"/>
</dbReference>
<dbReference type="PROSITE" id="PS51833">
    <property type="entry name" value="HDOD"/>
    <property type="match status" value="1"/>
</dbReference>
<dbReference type="PROSITE" id="PS50883">
    <property type="entry name" value="EAL"/>
    <property type="match status" value="1"/>
</dbReference>
<protein>
    <submittedName>
        <fullName evidence="3">EAL domain-containing protein</fullName>
    </submittedName>
</protein>
<evidence type="ECO:0000313" key="3">
    <source>
        <dbReference type="EMBL" id="MCE2593245.1"/>
    </source>
</evidence>
<dbReference type="InterPro" id="IPR013976">
    <property type="entry name" value="HDOD"/>
</dbReference>
<dbReference type="PANTHER" id="PTHR33525:SF4">
    <property type="entry name" value="CYCLIC DI-GMP PHOSPHODIESTERASE CDGJ"/>
    <property type="match status" value="1"/>
</dbReference>
<evidence type="ECO:0000259" key="1">
    <source>
        <dbReference type="PROSITE" id="PS50883"/>
    </source>
</evidence>
<feature type="domain" description="EAL" evidence="1">
    <location>
        <begin position="1"/>
        <end position="160"/>
    </location>
</feature>
<reference evidence="3 4" key="1">
    <citation type="journal article" date="2022" name="Environ. Microbiol. Rep.">
        <title>Eco-phylogenetic analyses reveal divergent evolution of vitamin B12 metabolism in the marine bacterial family 'Psychromonadaceae'.</title>
        <authorList>
            <person name="Jin X."/>
            <person name="Yang Y."/>
            <person name="Cao H."/>
            <person name="Gao B."/>
            <person name="Zhao Z."/>
        </authorList>
    </citation>
    <scope>NUCLEOTIDE SEQUENCE [LARGE SCALE GENOMIC DNA]</scope>
    <source>
        <strain evidence="3 4">MKS20</strain>
    </source>
</reference>
<dbReference type="EMBL" id="JAIMJA010000001">
    <property type="protein sequence ID" value="MCE2593245.1"/>
    <property type="molecule type" value="Genomic_DNA"/>
</dbReference>
<dbReference type="InterPro" id="IPR014408">
    <property type="entry name" value="dGMP_Pdiesterase_EAL/HD-GYP"/>
</dbReference>
<accession>A0ABS8W431</accession>
<evidence type="ECO:0000259" key="2">
    <source>
        <dbReference type="PROSITE" id="PS51833"/>
    </source>
</evidence>
<dbReference type="PANTHER" id="PTHR33525">
    <property type="match status" value="1"/>
</dbReference>
<name>A0ABS8W431_9GAMM</name>
<gene>
    <name evidence="3" type="ORF">K6Y31_00220</name>
</gene>
<dbReference type="InterPro" id="IPR052340">
    <property type="entry name" value="RNase_Y/CdgJ"/>
</dbReference>
<dbReference type="Proteomes" id="UP001201273">
    <property type="component" value="Unassembled WGS sequence"/>
</dbReference>
<dbReference type="SUPFAM" id="SSF141868">
    <property type="entry name" value="EAL domain-like"/>
    <property type="match status" value="1"/>
</dbReference>
<comment type="caution">
    <text evidence="3">The sequence shown here is derived from an EMBL/GenBank/DDBJ whole genome shotgun (WGS) entry which is preliminary data.</text>
</comment>